<protein>
    <submittedName>
        <fullName evidence="1">Uncharacterized protein</fullName>
    </submittedName>
</protein>
<reference evidence="1 2" key="1">
    <citation type="submission" date="2017-03" db="EMBL/GenBank/DDBJ databases">
        <title>Genome analysis of strain PAMC 26577.</title>
        <authorList>
            <person name="Oh H.-M."/>
            <person name="Yang J.-A."/>
        </authorList>
    </citation>
    <scope>NUCLEOTIDE SEQUENCE [LARGE SCALE GENOMIC DNA]</scope>
    <source>
        <strain evidence="1 2">PAMC 26577</strain>
    </source>
</reference>
<organism evidence="1 2">
    <name type="scientific">Caballeronia sordidicola</name>
    <name type="common">Burkholderia sordidicola</name>
    <dbReference type="NCBI Taxonomy" id="196367"/>
    <lineage>
        <taxon>Bacteria</taxon>
        <taxon>Pseudomonadati</taxon>
        <taxon>Pseudomonadota</taxon>
        <taxon>Betaproteobacteria</taxon>
        <taxon>Burkholderiales</taxon>
        <taxon>Burkholderiaceae</taxon>
        <taxon>Caballeronia</taxon>
    </lineage>
</organism>
<dbReference type="PROSITE" id="PS51257">
    <property type="entry name" value="PROKAR_LIPOPROTEIN"/>
    <property type="match status" value="1"/>
</dbReference>
<gene>
    <name evidence="1" type="ORF">PAMC26577_17835</name>
</gene>
<name>A0A242MRZ8_CABSO</name>
<sequence length="38" mass="4276">MQLQIRWDAWRRALRLFSDAAASAAALSACLRNSLDAR</sequence>
<comment type="caution">
    <text evidence="1">The sequence shown here is derived from an EMBL/GenBank/DDBJ whole genome shotgun (WGS) entry which is preliminary data.</text>
</comment>
<proteinExistence type="predicted"/>
<accession>A0A242MRZ8</accession>
<dbReference type="Proteomes" id="UP000195221">
    <property type="component" value="Unassembled WGS sequence"/>
</dbReference>
<evidence type="ECO:0000313" key="2">
    <source>
        <dbReference type="Proteomes" id="UP000195221"/>
    </source>
</evidence>
<dbReference type="EMBL" id="NBTZ01000077">
    <property type="protein sequence ID" value="OTP73534.1"/>
    <property type="molecule type" value="Genomic_DNA"/>
</dbReference>
<dbReference type="AlphaFoldDB" id="A0A242MRZ8"/>
<evidence type="ECO:0000313" key="1">
    <source>
        <dbReference type="EMBL" id="OTP73534.1"/>
    </source>
</evidence>